<reference evidence="1" key="1">
    <citation type="submission" date="2020-03" db="EMBL/GenBank/DDBJ databases">
        <title>Molecular networking-based the target discovery of potent antiproliferative macrolactams: 5/6/7/16 polycyclic ansamycins and glycosylated trienomycin from Streptomyces cacaoi subsp. asoensis.</title>
        <authorList>
            <person name="Liu L.-L."/>
        </authorList>
    </citation>
    <scope>NUCLEOTIDE SEQUENCE [LARGE SCALE GENOMIC DNA]</scope>
    <source>
        <strain evidence="1">H2S5</strain>
    </source>
</reference>
<accession>A0A6M4WIV8</accession>
<keyword evidence="2" id="KW-1185">Reference proteome</keyword>
<name>A0A6M4WIV8_9ACTN</name>
<evidence type="ECO:0000313" key="1">
    <source>
        <dbReference type="EMBL" id="QJS99850.1"/>
    </source>
</evidence>
<proteinExistence type="predicted"/>
<dbReference type="EMBL" id="CP049838">
    <property type="protein sequence ID" value="QJS99850.1"/>
    <property type="molecule type" value="Genomic_DNA"/>
</dbReference>
<evidence type="ECO:0000313" key="2">
    <source>
        <dbReference type="Proteomes" id="UP000502665"/>
    </source>
</evidence>
<sequence>MAARHAQTHQGAATAVILAEPDGFARWAHDHAPRTSTWVSHTRMAIAPSIVQRGLAVPTT</sequence>
<dbReference type="Proteomes" id="UP000502665">
    <property type="component" value="Chromosome"/>
</dbReference>
<dbReference type="AlphaFoldDB" id="A0A6M4WIV8"/>
<protein>
    <submittedName>
        <fullName evidence="1">Uncharacterized protein</fullName>
    </submittedName>
</protein>
<organism evidence="1 2">
    <name type="scientific">Streptomyces asoensis</name>
    <dbReference type="NCBI Taxonomy" id="249586"/>
    <lineage>
        <taxon>Bacteria</taxon>
        <taxon>Bacillati</taxon>
        <taxon>Actinomycetota</taxon>
        <taxon>Actinomycetes</taxon>
        <taxon>Kitasatosporales</taxon>
        <taxon>Streptomycetaceae</taxon>
        <taxon>Streptomyces</taxon>
    </lineage>
</organism>
<gene>
    <name evidence="1" type="ORF">G9272_05735</name>
</gene>
<dbReference type="RefSeq" id="WP_171395505.1">
    <property type="nucleotide sequence ID" value="NZ_CP049838.1"/>
</dbReference>